<feature type="chain" id="PRO_5011638076" description="Phosphatidylglycerophosphatase A" evidence="3">
    <location>
        <begin position="19"/>
        <end position="157"/>
    </location>
</feature>
<evidence type="ECO:0000259" key="4">
    <source>
        <dbReference type="Pfam" id="PF04608"/>
    </source>
</evidence>
<organism evidence="5 6">
    <name type="scientific">Mesorhizobium muleiense</name>
    <dbReference type="NCBI Taxonomy" id="1004279"/>
    <lineage>
        <taxon>Bacteria</taxon>
        <taxon>Pseudomonadati</taxon>
        <taxon>Pseudomonadota</taxon>
        <taxon>Alphaproteobacteria</taxon>
        <taxon>Hyphomicrobiales</taxon>
        <taxon>Phyllobacteriaceae</taxon>
        <taxon>Mesorhizobium</taxon>
    </lineage>
</organism>
<dbReference type="PANTHER" id="PTHR36305:SF1">
    <property type="entry name" value="PHOSPHATIDYLGLYCEROPHOSPHATASE A"/>
    <property type="match status" value="1"/>
</dbReference>
<proteinExistence type="predicted"/>
<keyword evidence="1 2" id="KW-0472">Membrane</keyword>
<dbReference type="InterPro" id="IPR026037">
    <property type="entry name" value="PgpA"/>
</dbReference>
<dbReference type="RefSeq" id="WP_091590086.1">
    <property type="nucleotide sequence ID" value="NZ_FNEE01000001.1"/>
</dbReference>
<dbReference type="InterPro" id="IPR036681">
    <property type="entry name" value="PgpA-like_sf"/>
</dbReference>
<dbReference type="GO" id="GO:0006655">
    <property type="term" value="P:phosphatidylglycerol biosynthetic process"/>
    <property type="evidence" value="ECO:0007669"/>
    <property type="project" value="UniProtKB-UniPathway"/>
</dbReference>
<dbReference type="EC" id="3.1.3.27" evidence="1"/>
<sequence>MRKLLPRLAYLLATSAGAGLSPVWPGTAGAGVGVAVAAVLIPAAPWLIVLAYFAFFAVGVWASSHVVAHTRTEDPQIVVIDETFGTAATLSMLPLDPVWWAAGFLAFRFFDVAKPWPIGVVHEKVRGGLGIMLDDAAAAVFAGATLLLLNDLIHRLP</sequence>
<reference evidence="6" key="1">
    <citation type="submission" date="2016-10" db="EMBL/GenBank/DDBJ databases">
        <authorList>
            <person name="Varghese N."/>
            <person name="Submissions S."/>
        </authorList>
    </citation>
    <scope>NUCLEOTIDE SEQUENCE [LARGE SCALE GENOMIC DNA]</scope>
    <source>
        <strain evidence="6">CGMCC 1.11022</strain>
    </source>
</reference>
<evidence type="ECO:0000256" key="1">
    <source>
        <dbReference type="PIRNR" id="PIRNR006162"/>
    </source>
</evidence>
<keyword evidence="1" id="KW-1208">Phospholipid metabolism</keyword>
<dbReference type="PANTHER" id="PTHR36305">
    <property type="entry name" value="PHOSPHATIDYLGLYCEROPHOSPHATASE A"/>
    <property type="match status" value="1"/>
</dbReference>
<keyword evidence="1" id="KW-0997">Cell inner membrane</keyword>
<keyword evidence="1" id="KW-0442">Lipid degradation</keyword>
<keyword evidence="1" id="KW-1003">Cell membrane</keyword>
<feature type="domain" description="YutG/PgpA" evidence="4">
    <location>
        <begin position="12"/>
        <end position="149"/>
    </location>
</feature>
<feature type="transmembrane region" description="Helical" evidence="2">
    <location>
        <begin position="47"/>
        <end position="68"/>
    </location>
</feature>
<dbReference type="GO" id="GO:0005886">
    <property type="term" value="C:plasma membrane"/>
    <property type="evidence" value="ECO:0007669"/>
    <property type="project" value="UniProtKB-SubCell"/>
</dbReference>
<dbReference type="InterPro" id="IPR007686">
    <property type="entry name" value="YutG/PgpA"/>
</dbReference>
<dbReference type="PIRSF" id="PIRSF006162">
    <property type="entry name" value="PgpA"/>
    <property type="match status" value="1"/>
</dbReference>
<keyword evidence="1" id="KW-0595">Phospholipid degradation</keyword>
<evidence type="ECO:0000256" key="2">
    <source>
        <dbReference type="SAM" id="Phobius"/>
    </source>
</evidence>
<dbReference type="UniPathway" id="UPA00084">
    <property type="reaction ID" value="UER00504"/>
</dbReference>
<evidence type="ECO:0000313" key="5">
    <source>
        <dbReference type="EMBL" id="SDI12558.1"/>
    </source>
</evidence>
<accession>A0A1G8I0Y4</accession>
<keyword evidence="3" id="KW-0732">Signal</keyword>
<dbReference type="Pfam" id="PF04608">
    <property type="entry name" value="PgpA"/>
    <property type="match status" value="1"/>
</dbReference>
<feature type="signal peptide" evidence="3">
    <location>
        <begin position="1"/>
        <end position="18"/>
    </location>
</feature>
<keyword evidence="1 2" id="KW-0812">Transmembrane</keyword>
<dbReference type="EMBL" id="FNEE01000001">
    <property type="protein sequence ID" value="SDI12558.1"/>
    <property type="molecule type" value="Genomic_DNA"/>
</dbReference>
<dbReference type="SUPFAM" id="SSF101307">
    <property type="entry name" value="YutG-like"/>
    <property type="match status" value="1"/>
</dbReference>
<evidence type="ECO:0000256" key="3">
    <source>
        <dbReference type="SAM" id="SignalP"/>
    </source>
</evidence>
<comment type="catalytic activity">
    <reaction evidence="1">
        <text>a 1,2-diacyl-sn-glycero-3-phospho-(1'-sn-glycero-3'-phosphate) + H2O = a 1,2-diacyl-sn-glycero-3-phospho-(1'-sn-glycerol) + phosphate</text>
        <dbReference type="Rhea" id="RHEA:33751"/>
        <dbReference type="ChEBI" id="CHEBI:15377"/>
        <dbReference type="ChEBI" id="CHEBI:43474"/>
        <dbReference type="ChEBI" id="CHEBI:60110"/>
        <dbReference type="ChEBI" id="CHEBI:64716"/>
        <dbReference type="EC" id="3.1.3.27"/>
    </reaction>
</comment>
<dbReference type="GO" id="GO:0008962">
    <property type="term" value="F:phosphatidylglycerophosphatase activity"/>
    <property type="evidence" value="ECO:0007669"/>
    <property type="project" value="UniProtKB-EC"/>
</dbReference>
<protein>
    <recommendedName>
        <fullName evidence="1">Phosphatidylglycerophosphatase A</fullName>
        <ecNumber evidence="1">3.1.3.27</ecNumber>
    </recommendedName>
    <alternativeName>
        <fullName evidence="1">Phosphatidylglycerolphosphate phosphatase A</fullName>
    </alternativeName>
</protein>
<dbReference type="GO" id="GO:0046872">
    <property type="term" value="F:metal ion binding"/>
    <property type="evidence" value="ECO:0007669"/>
    <property type="project" value="UniProtKB-KW"/>
</dbReference>
<comment type="function">
    <text evidence="1">Lipid phosphatase which dephosphorylates phosphatidylglycerophosphate (PGP) to phosphatidylglycerol (PG).</text>
</comment>
<comment type="subcellular location">
    <subcellularLocation>
        <location evidence="1">Cell inner membrane</location>
        <topology evidence="1">Multi-pass membrane protein</topology>
    </subcellularLocation>
</comment>
<keyword evidence="1" id="KW-0443">Lipid metabolism</keyword>
<keyword evidence="1" id="KW-0378">Hydrolase</keyword>
<dbReference type="Proteomes" id="UP000198894">
    <property type="component" value="Unassembled WGS sequence"/>
</dbReference>
<comment type="cofactor">
    <cofactor evidence="1">
        <name>Mg(2+)</name>
        <dbReference type="ChEBI" id="CHEBI:18420"/>
    </cofactor>
</comment>
<gene>
    <name evidence="5" type="ORF">SAMN05428953_101227</name>
</gene>
<name>A0A1G8I0Y4_9HYPH</name>
<keyword evidence="6" id="KW-1185">Reference proteome</keyword>
<dbReference type="AlphaFoldDB" id="A0A1G8I0Y4"/>
<keyword evidence="2" id="KW-1133">Transmembrane helix</keyword>
<evidence type="ECO:0000313" key="6">
    <source>
        <dbReference type="Proteomes" id="UP000198894"/>
    </source>
</evidence>
<keyword evidence="1" id="KW-0479">Metal-binding</keyword>
<keyword evidence="1" id="KW-0460">Magnesium</keyword>
<dbReference type="GO" id="GO:0009395">
    <property type="term" value="P:phospholipid catabolic process"/>
    <property type="evidence" value="ECO:0007669"/>
    <property type="project" value="UniProtKB-KW"/>
</dbReference>
<comment type="pathway">
    <text evidence="1">Phospholipid metabolism; phosphatidylglycerol biosynthesis; phosphatidylglycerol from CDP-diacylglycerol: step 2/2.</text>
</comment>
<dbReference type="CDD" id="cd06971">
    <property type="entry name" value="PgpA"/>
    <property type="match status" value="1"/>
</dbReference>